<feature type="domain" description="DUF1616" evidence="2">
    <location>
        <begin position="22"/>
        <end position="323"/>
    </location>
</feature>
<protein>
    <submittedName>
        <fullName evidence="3">DUF1616 domain-containing protein</fullName>
    </submittedName>
</protein>
<dbReference type="InterPro" id="IPR011674">
    <property type="entry name" value="DUF1616"/>
</dbReference>
<evidence type="ECO:0000259" key="2">
    <source>
        <dbReference type="Pfam" id="PF07760"/>
    </source>
</evidence>
<feature type="transmembrane region" description="Helical" evidence="1">
    <location>
        <begin position="12"/>
        <end position="38"/>
    </location>
</feature>
<dbReference type="GeneID" id="71926409"/>
<feature type="transmembrane region" description="Helical" evidence="1">
    <location>
        <begin position="115"/>
        <end position="137"/>
    </location>
</feature>
<feature type="transmembrane region" description="Helical" evidence="1">
    <location>
        <begin position="85"/>
        <end position="109"/>
    </location>
</feature>
<keyword evidence="1" id="KW-1133">Transmembrane helix</keyword>
<sequence length="341" mass="37093">MTDTTDSWSHRLQIGLLLGEVIAVLGFVTAANFVVLSIPLPARAVVGLPLLFFFPGYALVSVLFPARQFRTRYGALDMFSSGIDGIERVALSFGVSLALLPSIGVVLWVLSPVGFGAQVLMGVLSAEIGLGMIYGAYRRIRLPRNQRYRLPVDRWLSELWSGSVTKGVLGTAMNLLLVLSVVAAVVALGYGVLMPYGSETYTGVSVLTQSGGELTFLTNSTAVTAGDQLTLSVTNQEGRTITYTIVVMIEHVEHDGQRTNASTSEELRRLQTTVGPGETDYLNHTIAPSTQRSNLRVRYLVYRGDPPSTPTVANAYRTVYFWLSPGQPPSQQTTTRDMRGR</sequence>
<evidence type="ECO:0000256" key="1">
    <source>
        <dbReference type="SAM" id="Phobius"/>
    </source>
</evidence>
<organism evidence="3 4">
    <name type="scientific">Halocatena salina</name>
    <dbReference type="NCBI Taxonomy" id="2934340"/>
    <lineage>
        <taxon>Archaea</taxon>
        <taxon>Methanobacteriati</taxon>
        <taxon>Methanobacteriota</taxon>
        <taxon>Stenosarchaea group</taxon>
        <taxon>Halobacteria</taxon>
        <taxon>Halobacteriales</taxon>
        <taxon>Natronomonadaceae</taxon>
        <taxon>Halocatena</taxon>
    </lineage>
</organism>
<dbReference type="Pfam" id="PF07760">
    <property type="entry name" value="DUF1616"/>
    <property type="match status" value="1"/>
</dbReference>
<dbReference type="KEGG" id="haad:MW046_00140"/>
<accession>A0A8U0A136</accession>
<dbReference type="Proteomes" id="UP000831768">
    <property type="component" value="Chromosome"/>
</dbReference>
<dbReference type="EMBL" id="CP096019">
    <property type="protein sequence ID" value="UPM42881.1"/>
    <property type="molecule type" value="Genomic_DNA"/>
</dbReference>
<dbReference type="AlphaFoldDB" id="A0A8U0A136"/>
<proteinExistence type="predicted"/>
<feature type="transmembrane region" description="Helical" evidence="1">
    <location>
        <begin position="175"/>
        <end position="196"/>
    </location>
</feature>
<evidence type="ECO:0000313" key="3">
    <source>
        <dbReference type="EMBL" id="UPM42881.1"/>
    </source>
</evidence>
<keyword evidence="4" id="KW-1185">Reference proteome</keyword>
<reference evidence="3" key="1">
    <citation type="submission" date="2022-04" db="EMBL/GenBank/DDBJ databases">
        <title>Halocatena sp. nov., isolated from a salt lake.</title>
        <authorList>
            <person name="Cui H.-L."/>
        </authorList>
    </citation>
    <scope>NUCLEOTIDE SEQUENCE</scope>
    <source>
        <strain evidence="3">AD-1</strain>
    </source>
</reference>
<feature type="transmembrane region" description="Helical" evidence="1">
    <location>
        <begin position="44"/>
        <end position="64"/>
    </location>
</feature>
<keyword evidence="1" id="KW-0472">Membrane</keyword>
<dbReference type="RefSeq" id="WP_247993551.1">
    <property type="nucleotide sequence ID" value="NZ_CP096019.1"/>
</dbReference>
<gene>
    <name evidence="3" type="ORF">MW046_00140</name>
</gene>
<name>A0A8U0A136_9EURY</name>
<keyword evidence="1" id="KW-0812">Transmembrane</keyword>
<evidence type="ECO:0000313" key="4">
    <source>
        <dbReference type="Proteomes" id="UP000831768"/>
    </source>
</evidence>